<accession>E1LNW0</accession>
<dbReference type="Proteomes" id="UP000004966">
    <property type="component" value="Unassembled WGS sequence"/>
</dbReference>
<dbReference type="AlphaFoldDB" id="E1LNW0"/>
<evidence type="ECO:0000313" key="1">
    <source>
        <dbReference type="EMBL" id="EFN98036.1"/>
    </source>
</evidence>
<evidence type="ECO:0000313" key="2">
    <source>
        <dbReference type="Proteomes" id="UP000004966"/>
    </source>
</evidence>
<name>E1LNW0_STRMT</name>
<reference evidence="1 2" key="1">
    <citation type="submission" date="2010-09" db="EMBL/GenBank/DDBJ databases">
        <authorList>
            <person name="Daugherty S.C."/>
            <person name="Tallon L.J."/>
            <person name="Jones K.M."/>
            <person name="Liu X."/>
            <person name="Kilian M."/>
            <person name="Tettelin H."/>
        </authorList>
    </citation>
    <scope>NUCLEOTIDE SEQUENCE [LARGE SCALE GENOMIC DNA]</scope>
    <source>
        <strain evidence="1 2">SK564</strain>
    </source>
</reference>
<dbReference type="eggNOG" id="ENOG50309FU">
    <property type="taxonomic scope" value="Bacteria"/>
</dbReference>
<organism evidence="1 2">
    <name type="scientific">Streptococcus mitis SK564</name>
    <dbReference type="NCBI Taxonomy" id="585203"/>
    <lineage>
        <taxon>Bacteria</taxon>
        <taxon>Bacillati</taxon>
        <taxon>Bacillota</taxon>
        <taxon>Bacilli</taxon>
        <taxon>Lactobacillales</taxon>
        <taxon>Streptococcaceae</taxon>
        <taxon>Streptococcus</taxon>
        <taxon>Streptococcus mitis group</taxon>
    </lineage>
</organism>
<gene>
    <name evidence="1" type="ORF">SMSK564_1580</name>
</gene>
<dbReference type="EMBL" id="AEDU01000025">
    <property type="protein sequence ID" value="EFN98036.1"/>
    <property type="molecule type" value="Genomic_DNA"/>
</dbReference>
<proteinExistence type="predicted"/>
<sequence length="39" mass="4681">MFFKKSQYFQWLSLKNLTYRVLNDSIVKDSQGLKREVGL</sequence>
<comment type="caution">
    <text evidence="1">The sequence shown here is derived from an EMBL/GenBank/DDBJ whole genome shotgun (WGS) entry which is preliminary data.</text>
</comment>
<protein>
    <submittedName>
        <fullName evidence="1">Uncharacterized protein</fullName>
    </submittedName>
</protein>